<dbReference type="InterPro" id="IPR023753">
    <property type="entry name" value="FAD/NAD-binding_dom"/>
</dbReference>
<evidence type="ECO:0000256" key="1">
    <source>
        <dbReference type="ARBA" id="ARBA00022630"/>
    </source>
</evidence>
<dbReference type="SUPFAM" id="SSF51905">
    <property type="entry name" value="FAD/NAD(P)-binding domain"/>
    <property type="match status" value="1"/>
</dbReference>
<keyword evidence="1" id="KW-0285">Flavoprotein</keyword>
<dbReference type="PRINTS" id="PR00368">
    <property type="entry name" value="FADPNR"/>
</dbReference>
<dbReference type="Pfam" id="PF02852">
    <property type="entry name" value="Pyr_redox_dim"/>
    <property type="match status" value="1"/>
</dbReference>
<evidence type="ECO:0000256" key="2">
    <source>
        <dbReference type="ARBA" id="ARBA00022827"/>
    </source>
</evidence>
<dbReference type="Pfam" id="PF07992">
    <property type="entry name" value="Pyr_redox_2"/>
    <property type="match status" value="1"/>
</dbReference>
<gene>
    <name evidence="5" type="ORF">B1A_07711</name>
</gene>
<evidence type="ECO:0000259" key="3">
    <source>
        <dbReference type="Pfam" id="PF02852"/>
    </source>
</evidence>
<dbReference type="InterPro" id="IPR004099">
    <property type="entry name" value="Pyr_nucl-diS_OxRdtase_dimer"/>
</dbReference>
<dbReference type="Gene3D" id="3.30.390.30">
    <property type="match status" value="1"/>
</dbReference>
<name>T1CIR2_9ZZZZ</name>
<dbReference type="GO" id="GO:0016491">
    <property type="term" value="F:oxidoreductase activity"/>
    <property type="evidence" value="ECO:0007669"/>
    <property type="project" value="InterPro"/>
</dbReference>
<dbReference type="Gene3D" id="3.50.50.60">
    <property type="entry name" value="FAD/NAD(P)-binding domain"/>
    <property type="match status" value="2"/>
</dbReference>
<evidence type="ECO:0000259" key="4">
    <source>
        <dbReference type="Pfam" id="PF07992"/>
    </source>
</evidence>
<reference evidence="5" key="2">
    <citation type="journal article" date="2014" name="ISME J.">
        <title>Microbial stratification in low pH oxic and suboxic macroscopic growths along an acid mine drainage.</title>
        <authorList>
            <person name="Mendez-Garcia C."/>
            <person name="Mesa V."/>
            <person name="Sprenger R.R."/>
            <person name="Richter M."/>
            <person name="Diez M.S."/>
            <person name="Solano J."/>
            <person name="Bargiela R."/>
            <person name="Golyshina O.V."/>
            <person name="Manteca A."/>
            <person name="Ramos J.L."/>
            <person name="Gallego J.R."/>
            <person name="Llorente I."/>
            <person name="Martins Dos Santos V.A."/>
            <person name="Jensen O.N."/>
            <person name="Pelaez A.I."/>
            <person name="Sanchez J."/>
            <person name="Ferrer M."/>
        </authorList>
    </citation>
    <scope>NUCLEOTIDE SEQUENCE</scope>
</reference>
<proteinExistence type="predicted"/>
<dbReference type="AlphaFoldDB" id="T1CIR2"/>
<organism evidence="5">
    <name type="scientific">mine drainage metagenome</name>
    <dbReference type="NCBI Taxonomy" id="410659"/>
    <lineage>
        <taxon>unclassified sequences</taxon>
        <taxon>metagenomes</taxon>
        <taxon>ecological metagenomes</taxon>
    </lineage>
</organism>
<dbReference type="SUPFAM" id="SSF55424">
    <property type="entry name" value="FAD/NAD-linked reductases, dimerisation (C-terminal) domain"/>
    <property type="match status" value="1"/>
</dbReference>
<evidence type="ECO:0000313" key="5">
    <source>
        <dbReference type="EMBL" id="EQD67450.1"/>
    </source>
</evidence>
<sequence>MDTYHGHARFTGRNSLAVDGQSLAARHVLIAAGAEPITLGIPGEEHFATNEDFLALERLPRRIVLVGGGYIAAEFSHIAARAGAQMTVLQRGERMLDGFDSDLVGWLMEKFREIGVDVRLQTTVNAIEKRGSGFIVRASSGGAEATFDADLVVHSAGRAPALEALDLEAGGIAAQKGRLELNEYLQSTSNPAVYAAGDAAQKGPPLTPVSSHDAKVVAINLLEGNRQRPDYRGVPSVAFTIPPIAAVGLSEHEARAQGLKFRTKSQKASDWFTARQAAEKIYGFKVLVEENTGRILGAHLLGPHADEVINLFALAMRHGMTAEAVATTMFAYPTGASDIGYML</sequence>
<dbReference type="PANTHER" id="PTHR43014:SF5">
    <property type="entry name" value="GLUTATHIONE REDUCTASE (NADPH)"/>
    <property type="match status" value="1"/>
</dbReference>
<dbReference type="PRINTS" id="PR00411">
    <property type="entry name" value="PNDRDTASEI"/>
</dbReference>
<keyword evidence="2" id="KW-0274">FAD</keyword>
<dbReference type="InterPro" id="IPR016156">
    <property type="entry name" value="FAD/NAD-linked_Rdtase_dimer_sf"/>
</dbReference>
<reference evidence="5" key="1">
    <citation type="submission" date="2013-08" db="EMBL/GenBank/DDBJ databases">
        <authorList>
            <person name="Mendez C."/>
            <person name="Richter M."/>
            <person name="Ferrer M."/>
            <person name="Sanchez J."/>
        </authorList>
    </citation>
    <scope>NUCLEOTIDE SEQUENCE</scope>
</reference>
<accession>T1CIR2</accession>
<dbReference type="InterPro" id="IPR036188">
    <property type="entry name" value="FAD/NAD-bd_sf"/>
</dbReference>
<comment type="caution">
    <text evidence="5">The sequence shown here is derived from an EMBL/GenBank/DDBJ whole genome shotgun (WGS) entry which is preliminary data.</text>
</comment>
<feature type="domain" description="FAD/NAD(P)-binding" evidence="4">
    <location>
        <begin position="4"/>
        <end position="213"/>
    </location>
</feature>
<feature type="domain" description="Pyridine nucleotide-disulphide oxidoreductase dimerisation" evidence="3">
    <location>
        <begin position="234"/>
        <end position="337"/>
    </location>
</feature>
<protein>
    <submittedName>
        <fullName evidence="5">Regulatory protein</fullName>
    </submittedName>
</protein>
<dbReference type="PANTHER" id="PTHR43014">
    <property type="entry name" value="MERCURIC REDUCTASE"/>
    <property type="match status" value="1"/>
</dbReference>
<dbReference type="EMBL" id="AUZX01005537">
    <property type="protein sequence ID" value="EQD67450.1"/>
    <property type="molecule type" value="Genomic_DNA"/>
</dbReference>